<dbReference type="Pfam" id="PF07905">
    <property type="entry name" value="PucR"/>
    <property type="match status" value="1"/>
</dbReference>
<keyword evidence="6" id="KW-1185">Reference proteome</keyword>
<dbReference type="EMBL" id="CP028913">
    <property type="protein sequence ID" value="AWB96727.1"/>
    <property type="molecule type" value="Genomic_DNA"/>
</dbReference>
<gene>
    <name evidence="5" type="ORF">DCE93_01880</name>
</gene>
<evidence type="ECO:0000259" key="3">
    <source>
        <dbReference type="Pfam" id="PF13556"/>
    </source>
</evidence>
<name>A0A2S0WZC9_9MICO</name>
<protein>
    <submittedName>
        <fullName evidence="5">PucR family transcriptional regulator</fullName>
    </submittedName>
</protein>
<dbReference type="InterPro" id="IPR051448">
    <property type="entry name" value="CdaR-like_regulators"/>
</dbReference>
<feature type="domain" description="Purine catabolism PurC-like" evidence="2">
    <location>
        <begin position="69"/>
        <end position="172"/>
    </location>
</feature>
<dbReference type="InterPro" id="IPR012914">
    <property type="entry name" value="PucR_dom"/>
</dbReference>
<feature type="domain" description="CdaR GGDEF-like" evidence="4">
    <location>
        <begin position="350"/>
        <end position="443"/>
    </location>
</feature>
<dbReference type="Proteomes" id="UP000244729">
    <property type="component" value="Chromosome"/>
</dbReference>
<dbReference type="InterPro" id="IPR041522">
    <property type="entry name" value="CdaR_GGDEF"/>
</dbReference>
<dbReference type="PANTHER" id="PTHR33744">
    <property type="entry name" value="CARBOHYDRATE DIACID REGULATOR"/>
    <property type="match status" value="1"/>
</dbReference>
<dbReference type="Pfam" id="PF17853">
    <property type="entry name" value="GGDEF_2"/>
    <property type="match status" value="1"/>
</dbReference>
<evidence type="ECO:0000313" key="5">
    <source>
        <dbReference type="EMBL" id="AWB96727.1"/>
    </source>
</evidence>
<comment type="similarity">
    <text evidence="1">Belongs to the CdaR family.</text>
</comment>
<dbReference type="OrthoDB" id="8450798at2"/>
<dbReference type="Pfam" id="PF13556">
    <property type="entry name" value="HTH_30"/>
    <property type="match status" value="1"/>
</dbReference>
<dbReference type="KEGG" id="agm:DCE93_01880"/>
<evidence type="ECO:0000259" key="4">
    <source>
        <dbReference type="Pfam" id="PF17853"/>
    </source>
</evidence>
<reference evidence="5 6" key="1">
    <citation type="submission" date="2018-04" db="EMBL/GenBank/DDBJ databases">
        <authorList>
            <person name="Li J."/>
        </authorList>
    </citation>
    <scope>NUCLEOTIDE SEQUENCE [LARGE SCALE GENOMIC DNA]</scope>
    <source>
        <strain evidence="6">30A</strain>
    </source>
</reference>
<feature type="domain" description="PucR C-terminal helix-turn-helix" evidence="3">
    <location>
        <begin position="494"/>
        <end position="552"/>
    </location>
</feature>
<dbReference type="InterPro" id="IPR025736">
    <property type="entry name" value="PucR_C-HTH_dom"/>
</dbReference>
<organism evidence="5 6">
    <name type="scientific">Agromyces badenianii</name>
    <dbReference type="NCBI Taxonomy" id="2080742"/>
    <lineage>
        <taxon>Bacteria</taxon>
        <taxon>Bacillati</taxon>
        <taxon>Actinomycetota</taxon>
        <taxon>Actinomycetes</taxon>
        <taxon>Micrococcales</taxon>
        <taxon>Microbacteriaceae</taxon>
        <taxon>Agromyces</taxon>
    </lineage>
</organism>
<dbReference type="AlphaFoldDB" id="A0A2S0WZC9"/>
<dbReference type="InterPro" id="IPR042070">
    <property type="entry name" value="PucR_C-HTH_sf"/>
</dbReference>
<evidence type="ECO:0000259" key="2">
    <source>
        <dbReference type="Pfam" id="PF07905"/>
    </source>
</evidence>
<proteinExistence type="inferred from homology"/>
<accession>A0A2S0WZC9</accession>
<sequence>MQADDGGWCRNARSGGADARAPACTLCLQFFDTTYSREIAVQPTVQTLLDRPELGLGLLTQAPELPDGALAAPVVWAHSSDLADPTPFLDAGHVLLTTGTQFGDDADAAFAAAYVQRLRATGVAALGFGTEVIREGTPESLVDACAAQGLPLFEVPYRVPFIAIARTVADLIAEDANARQAWALSAQRAISLAALRPDGLSATLAELSHRIGAWVGLIDATGSLDREAPSGGLDQPLLGEVVGEARSMLRRGQRAGRTLLAGESTGAPQRMTLQTLGTGGALRGVIAIGDSPELDQAGREVVTSVIALAGLALEQNRNLDRARGHLRSGLLRGILAGELSLAERVATEMWGPLPAAPVRIAVTDVPIASADRLTELLELRVDERGGRLFFGRDDEQFVLIVEESDAGLADELATEFELPVGISDPVATGGIALAHEQALRALERARESGSGVVPFDEISRQGVLAFLARTDARAVALATLAPLTEHDAAAGTALLATTRTWLEHGGQFDRAARALGVHRHTVRSRIALAERLLGRDLSGFHARADLWAALLAVD</sequence>
<evidence type="ECO:0000313" key="6">
    <source>
        <dbReference type="Proteomes" id="UP000244729"/>
    </source>
</evidence>
<evidence type="ECO:0000256" key="1">
    <source>
        <dbReference type="ARBA" id="ARBA00006754"/>
    </source>
</evidence>
<dbReference type="Gene3D" id="1.10.10.2840">
    <property type="entry name" value="PucR C-terminal helix-turn-helix domain"/>
    <property type="match status" value="1"/>
</dbReference>
<dbReference type="PANTHER" id="PTHR33744:SF1">
    <property type="entry name" value="DNA-BINDING TRANSCRIPTIONAL ACTIVATOR ADER"/>
    <property type="match status" value="1"/>
</dbReference>